<accession>A0ACC0KYM3</accession>
<sequence length="123" mass="13227">MGDVVRKASAVGEGFIKEGSDMMAYDDKTKTTEDKTKEVADKDKEVRGKKAGDADDDDDNEAAEAKAKGDAKAKAKAAARATAGKLDNSEITSIAFMVETIPKNRVVTNRVTDNPQLNPYEET</sequence>
<evidence type="ECO:0000313" key="2">
    <source>
        <dbReference type="Proteomes" id="UP001064048"/>
    </source>
</evidence>
<evidence type="ECO:0000313" key="1">
    <source>
        <dbReference type="EMBL" id="KAI8441390.1"/>
    </source>
</evidence>
<comment type="caution">
    <text evidence="1">The sequence shown here is derived from an EMBL/GenBank/DDBJ whole genome shotgun (WGS) entry which is preliminary data.</text>
</comment>
<protein>
    <submittedName>
        <fullName evidence="1">Uncharacterized protein</fullName>
    </submittedName>
</protein>
<dbReference type="Proteomes" id="UP001064048">
    <property type="component" value="Chromosome 27"/>
</dbReference>
<dbReference type="EMBL" id="CM046127">
    <property type="protein sequence ID" value="KAI8441390.1"/>
    <property type="molecule type" value="Genomic_DNA"/>
</dbReference>
<proteinExistence type="predicted"/>
<keyword evidence="2" id="KW-1185">Reference proteome</keyword>
<reference evidence="1 2" key="1">
    <citation type="journal article" date="2022" name="Genome Biol. Evol.">
        <title>The Spruce Budworm Genome: Reconstructing the Evolutionary History of Antifreeze Proteins.</title>
        <authorList>
            <person name="Beliveau C."/>
            <person name="Gagne P."/>
            <person name="Picq S."/>
            <person name="Vernygora O."/>
            <person name="Keeling C.I."/>
            <person name="Pinkney K."/>
            <person name="Doucet D."/>
            <person name="Wen F."/>
            <person name="Johnston J.S."/>
            <person name="Maaroufi H."/>
            <person name="Boyle B."/>
            <person name="Laroche J."/>
            <person name="Dewar K."/>
            <person name="Juretic N."/>
            <person name="Blackburn G."/>
            <person name="Nisole A."/>
            <person name="Brunet B."/>
            <person name="Brandao M."/>
            <person name="Lumley L."/>
            <person name="Duan J."/>
            <person name="Quan G."/>
            <person name="Lucarotti C.J."/>
            <person name="Roe A.D."/>
            <person name="Sperling F.A.H."/>
            <person name="Levesque R.C."/>
            <person name="Cusson M."/>
        </authorList>
    </citation>
    <scope>NUCLEOTIDE SEQUENCE [LARGE SCALE GENOMIC DNA]</scope>
    <source>
        <strain evidence="1">Glfc:IPQL:Cfum</strain>
    </source>
</reference>
<name>A0ACC0KYM3_CHOFU</name>
<organism evidence="1 2">
    <name type="scientific">Choristoneura fumiferana</name>
    <name type="common">Spruce budworm moth</name>
    <name type="synonym">Archips fumiferana</name>
    <dbReference type="NCBI Taxonomy" id="7141"/>
    <lineage>
        <taxon>Eukaryota</taxon>
        <taxon>Metazoa</taxon>
        <taxon>Ecdysozoa</taxon>
        <taxon>Arthropoda</taxon>
        <taxon>Hexapoda</taxon>
        <taxon>Insecta</taxon>
        <taxon>Pterygota</taxon>
        <taxon>Neoptera</taxon>
        <taxon>Endopterygota</taxon>
        <taxon>Lepidoptera</taxon>
        <taxon>Glossata</taxon>
        <taxon>Ditrysia</taxon>
        <taxon>Tortricoidea</taxon>
        <taxon>Tortricidae</taxon>
        <taxon>Tortricinae</taxon>
        <taxon>Choristoneura</taxon>
    </lineage>
</organism>
<gene>
    <name evidence="1" type="ORF">MSG28_015005</name>
</gene>